<sequence>MTFRTEPVGSLPRPARLQSALIDFDGGLVDADELQAEQDAAVIDSLERFAATGSPLITDGEQRASSFATYPFADTLGGAGLSENLSLDGQYFAIFEDGHHRQLPRLTAGPFRYRGYAADNVSAARPLTGLPLKQAAIAPSLLSLLYPLDGQLDGYSREQFLDDLVDECERDIRLTFAAGATRVSLDFTEGRLALRNDARNPWTGRKLLGDFIELNNRVFDRFSHEERSNIGLHTCPGSDFDSAHSADVDYAQLLPELFQLNAGYFLVQLASEPERERVYELIGTNLRDEADGVEQQVLIGVTNPKDPRIETADEVSAQLLAAAQFIPADRLGSTDDCGFSPFSIDDKPRHGSPDAAREIAFAKITARVRGTERAAEALGNRVDWQGGL</sequence>
<reference evidence="1 2" key="1">
    <citation type="submission" date="2020-02" db="EMBL/GenBank/DDBJ databases">
        <title>Sequencing the genomes of 1000 actinobacteria strains.</title>
        <authorList>
            <person name="Klenk H.-P."/>
        </authorList>
    </citation>
    <scope>NUCLEOTIDE SEQUENCE [LARGE SCALE GENOMIC DNA]</scope>
    <source>
        <strain evidence="1 2">DSM 27960</strain>
    </source>
</reference>
<dbReference type="AlphaFoldDB" id="A0A7X5QYA6"/>
<dbReference type="Proteomes" id="UP000541033">
    <property type="component" value="Unassembled WGS sequence"/>
</dbReference>
<dbReference type="EMBL" id="JAAMOX010000001">
    <property type="protein sequence ID" value="NIH52213.1"/>
    <property type="molecule type" value="Genomic_DNA"/>
</dbReference>
<keyword evidence="2" id="KW-1185">Reference proteome</keyword>
<dbReference type="SUPFAM" id="SSF51726">
    <property type="entry name" value="UROD/MetE-like"/>
    <property type="match status" value="1"/>
</dbReference>
<dbReference type="PANTHER" id="PTHR43844:SF2">
    <property type="entry name" value="SYNTHASE, VITAMIN-B12 INDEPENDENT, PUTATIVE (AFU_ORTHOLOGUE AFUA_3G12060)-RELATED"/>
    <property type="match status" value="1"/>
</dbReference>
<organism evidence="1 2">
    <name type="scientific">Lysinibacter cavernae</name>
    <dbReference type="NCBI Taxonomy" id="1640652"/>
    <lineage>
        <taxon>Bacteria</taxon>
        <taxon>Bacillati</taxon>
        <taxon>Actinomycetota</taxon>
        <taxon>Actinomycetes</taxon>
        <taxon>Micrococcales</taxon>
        <taxon>Microbacteriaceae</taxon>
        <taxon>Lysinibacter</taxon>
    </lineage>
</organism>
<accession>A0A7X5QYA6</accession>
<dbReference type="PANTHER" id="PTHR43844">
    <property type="entry name" value="METHIONINE SYNTHASE"/>
    <property type="match status" value="1"/>
</dbReference>
<protein>
    <submittedName>
        <fullName evidence="1">Methionine synthase II (Cobalamin-independent)</fullName>
    </submittedName>
</protein>
<dbReference type="RefSeq" id="WP_167146444.1">
    <property type="nucleotide sequence ID" value="NZ_JAAMOX010000001.1"/>
</dbReference>
<evidence type="ECO:0000313" key="1">
    <source>
        <dbReference type="EMBL" id="NIH52213.1"/>
    </source>
</evidence>
<evidence type="ECO:0000313" key="2">
    <source>
        <dbReference type="Proteomes" id="UP000541033"/>
    </source>
</evidence>
<dbReference type="InterPro" id="IPR038071">
    <property type="entry name" value="UROD/MetE-like_sf"/>
</dbReference>
<name>A0A7X5QYA6_9MICO</name>
<gene>
    <name evidence="1" type="ORF">FHX76_000081</name>
</gene>
<dbReference type="Gene3D" id="3.20.20.210">
    <property type="match status" value="1"/>
</dbReference>
<comment type="caution">
    <text evidence="1">The sequence shown here is derived from an EMBL/GenBank/DDBJ whole genome shotgun (WGS) entry which is preliminary data.</text>
</comment>
<proteinExistence type="predicted"/>